<name>A0AAD4R7G8_9BILA</name>
<dbReference type="GO" id="GO:0005581">
    <property type="term" value="C:collagen trimer"/>
    <property type="evidence" value="ECO:0007669"/>
    <property type="project" value="UniProtKB-KW"/>
</dbReference>
<evidence type="ECO:0000313" key="6">
    <source>
        <dbReference type="Proteomes" id="UP001201812"/>
    </source>
</evidence>
<dbReference type="PANTHER" id="PTHR24637">
    <property type="entry name" value="COLLAGEN"/>
    <property type="match status" value="1"/>
</dbReference>
<reference evidence="5" key="1">
    <citation type="submission" date="2022-01" db="EMBL/GenBank/DDBJ databases">
        <title>Genome Sequence Resource for Two Populations of Ditylenchus destructor, the Migratory Endoparasitic Phytonematode.</title>
        <authorList>
            <person name="Zhang H."/>
            <person name="Lin R."/>
            <person name="Xie B."/>
        </authorList>
    </citation>
    <scope>NUCLEOTIDE SEQUENCE</scope>
    <source>
        <strain evidence="5">BazhouSP</strain>
    </source>
</reference>
<feature type="compositionally biased region" description="Polar residues" evidence="2">
    <location>
        <begin position="139"/>
        <end position="152"/>
    </location>
</feature>
<keyword evidence="6" id="KW-1185">Reference proteome</keyword>
<dbReference type="GO" id="GO:0042302">
    <property type="term" value="F:structural constituent of cuticle"/>
    <property type="evidence" value="ECO:0007669"/>
    <property type="project" value="InterPro"/>
</dbReference>
<feature type="compositionally biased region" description="Gly residues" evidence="2">
    <location>
        <begin position="302"/>
        <end position="312"/>
    </location>
</feature>
<proteinExistence type="predicted"/>
<dbReference type="InterPro" id="IPR002486">
    <property type="entry name" value="Col_cuticle_N"/>
</dbReference>
<accession>A0AAD4R7G8</accession>
<keyword evidence="3" id="KW-0812">Transmembrane</keyword>
<dbReference type="AlphaFoldDB" id="A0AAD4R7G8"/>
<keyword evidence="3" id="KW-0472">Membrane</keyword>
<feature type="compositionally biased region" description="Low complexity" evidence="2">
    <location>
        <begin position="263"/>
        <end position="296"/>
    </location>
</feature>
<feature type="compositionally biased region" description="Pro residues" evidence="2">
    <location>
        <begin position="314"/>
        <end position="323"/>
    </location>
</feature>
<feature type="region of interest" description="Disordered" evidence="2">
    <location>
        <begin position="118"/>
        <end position="155"/>
    </location>
</feature>
<dbReference type="Pfam" id="PF01391">
    <property type="entry name" value="Collagen"/>
    <property type="match status" value="1"/>
</dbReference>
<feature type="domain" description="Nematode cuticle collagen N-terminal" evidence="4">
    <location>
        <begin position="21"/>
        <end position="76"/>
    </location>
</feature>
<protein>
    <submittedName>
        <fullName evidence="5">Collagen triple helix repeat (20 copies) domain-containing protein</fullName>
    </submittedName>
</protein>
<gene>
    <name evidence="5" type="ORF">DdX_00682</name>
</gene>
<dbReference type="PANTHER" id="PTHR24637:SF310">
    <property type="entry name" value="NEMATODE CUTICLE COLLAGEN N-TERMINAL DOMAIN-CONTAINING PROTEIN"/>
    <property type="match status" value="1"/>
</dbReference>
<sequence>MAQIQKAFTTDKLMEAKHLKRTALVAVTFSTVANFVAIILVPCLYTYLQYVQIILQDDIDFCRSQSRLLGNEWMTLREEKVMGVLPNRFKRENFSIVPVPQQLRSAIYAGQYDPHQIRKPRQSYQPSPPGAKPEHPSQLYPSSAEVSENPAETPSCCSCGVGDAGPVGPPGLDGADGKDGLPGQDGPNGEDAPPPQPLTFCFDCPPGKPGMAGKMGVKGPAGTPGMPGLNGQPGKLAQNGQPGRIGSPGNPGPSGEQGPPGTIGLNGQPGIPGLQGLPGAAGDPGARGIPGAPGIPGRRGGDGNAGLSGGCGHCPPPRTAPGY</sequence>
<evidence type="ECO:0000256" key="3">
    <source>
        <dbReference type="SAM" id="Phobius"/>
    </source>
</evidence>
<evidence type="ECO:0000259" key="4">
    <source>
        <dbReference type="SMART" id="SM01088"/>
    </source>
</evidence>
<dbReference type="SMART" id="SM01088">
    <property type="entry name" value="Col_cuticle_N"/>
    <property type="match status" value="1"/>
</dbReference>
<keyword evidence="1" id="KW-0677">Repeat</keyword>
<keyword evidence="3" id="KW-1133">Transmembrane helix</keyword>
<dbReference type="InterPro" id="IPR008160">
    <property type="entry name" value="Collagen"/>
</dbReference>
<feature type="transmembrane region" description="Helical" evidence="3">
    <location>
        <begin position="22"/>
        <end position="48"/>
    </location>
</feature>
<evidence type="ECO:0000256" key="2">
    <source>
        <dbReference type="SAM" id="MobiDB-lite"/>
    </source>
</evidence>
<evidence type="ECO:0000256" key="1">
    <source>
        <dbReference type="ARBA" id="ARBA00022737"/>
    </source>
</evidence>
<feature type="compositionally biased region" description="Low complexity" evidence="2">
    <location>
        <begin position="209"/>
        <end position="221"/>
    </location>
</feature>
<dbReference type="EMBL" id="JAKKPZ010000001">
    <property type="protein sequence ID" value="KAI1728494.1"/>
    <property type="molecule type" value="Genomic_DNA"/>
</dbReference>
<keyword evidence="5" id="KW-0176">Collagen</keyword>
<dbReference type="Pfam" id="PF01484">
    <property type="entry name" value="Col_cuticle_N"/>
    <property type="match status" value="1"/>
</dbReference>
<organism evidence="5 6">
    <name type="scientific">Ditylenchus destructor</name>
    <dbReference type="NCBI Taxonomy" id="166010"/>
    <lineage>
        <taxon>Eukaryota</taxon>
        <taxon>Metazoa</taxon>
        <taxon>Ecdysozoa</taxon>
        <taxon>Nematoda</taxon>
        <taxon>Chromadorea</taxon>
        <taxon>Rhabditida</taxon>
        <taxon>Tylenchina</taxon>
        <taxon>Tylenchomorpha</taxon>
        <taxon>Sphaerularioidea</taxon>
        <taxon>Anguinidae</taxon>
        <taxon>Anguininae</taxon>
        <taxon>Ditylenchus</taxon>
    </lineage>
</organism>
<dbReference type="Proteomes" id="UP001201812">
    <property type="component" value="Unassembled WGS sequence"/>
</dbReference>
<feature type="region of interest" description="Disordered" evidence="2">
    <location>
        <begin position="167"/>
        <end position="323"/>
    </location>
</feature>
<comment type="caution">
    <text evidence="5">The sequence shown here is derived from an EMBL/GenBank/DDBJ whole genome shotgun (WGS) entry which is preliminary data.</text>
</comment>
<evidence type="ECO:0000313" key="5">
    <source>
        <dbReference type="EMBL" id="KAI1728494.1"/>
    </source>
</evidence>